<keyword evidence="4" id="KW-1185">Reference proteome</keyword>
<gene>
    <name evidence="3" type="ORF">K7C98_09570</name>
</gene>
<evidence type="ECO:0000313" key="3">
    <source>
        <dbReference type="EMBL" id="MBZ5709508.1"/>
    </source>
</evidence>
<feature type="transmembrane region" description="Helical" evidence="2">
    <location>
        <begin position="209"/>
        <end position="238"/>
    </location>
</feature>
<feature type="transmembrane region" description="Helical" evidence="2">
    <location>
        <begin position="337"/>
        <end position="359"/>
    </location>
</feature>
<keyword evidence="2" id="KW-0812">Transmembrane</keyword>
<feature type="transmembrane region" description="Helical" evidence="2">
    <location>
        <begin position="176"/>
        <end position="197"/>
    </location>
</feature>
<evidence type="ECO:0000256" key="2">
    <source>
        <dbReference type="SAM" id="Phobius"/>
    </source>
</evidence>
<evidence type="ECO:0000256" key="1">
    <source>
        <dbReference type="SAM" id="MobiDB-lite"/>
    </source>
</evidence>
<feature type="transmembrane region" description="Helical" evidence="2">
    <location>
        <begin position="153"/>
        <end position="170"/>
    </location>
</feature>
<feature type="transmembrane region" description="Helical" evidence="2">
    <location>
        <begin position="250"/>
        <end position="278"/>
    </location>
</feature>
<evidence type="ECO:0008006" key="5">
    <source>
        <dbReference type="Google" id="ProtNLM"/>
    </source>
</evidence>
<evidence type="ECO:0000313" key="4">
    <source>
        <dbReference type="Proteomes" id="UP001139031"/>
    </source>
</evidence>
<reference evidence="3" key="1">
    <citation type="submission" date="2021-08" db="EMBL/GenBank/DDBJ databases">
        <authorList>
            <person name="Stevens D.C."/>
        </authorList>
    </citation>
    <scope>NUCLEOTIDE SEQUENCE</scope>
    <source>
        <strain evidence="3">DSM 53165</strain>
    </source>
</reference>
<organism evidence="3 4">
    <name type="scientific">Nannocystis pusilla</name>
    <dbReference type="NCBI Taxonomy" id="889268"/>
    <lineage>
        <taxon>Bacteria</taxon>
        <taxon>Pseudomonadati</taxon>
        <taxon>Myxococcota</taxon>
        <taxon>Polyangia</taxon>
        <taxon>Nannocystales</taxon>
        <taxon>Nannocystaceae</taxon>
        <taxon>Nannocystis</taxon>
    </lineage>
</organism>
<dbReference type="EMBL" id="JAIRAU010000006">
    <property type="protein sequence ID" value="MBZ5709508.1"/>
    <property type="molecule type" value="Genomic_DNA"/>
</dbReference>
<keyword evidence="2" id="KW-0472">Membrane</keyword>
<proteinExistence type="predicted"/>
<accession>A0ABS7TMQ6</accession>
<feature type="transmembrane region" description="Helical" evidence="2">
    <location>
        <begin position="117"/>
        <end position="141"/>
    </location>
</feature>
<dbReference type="Proteomes" id="UP001139031">
    <property type="component" value="Unassembled WGS sequence"/>
</dbReference>
<feature type="region of interest" description="Disordered" evidence="1">
    <location>
        <begin position="1"/>
        <end position="22"/>
    </location>
</feature>
<name>A0ABS7TMQ6_9BACT</name>
<dbReference type="RefSeq" id="WP_224191285.1">
    <property type="nucleotide sequence ID" value="NZ_JAIRAU010000006.1"/>
</dbReference>
<keyword evidence="2" id="KW-1133">Transmembrane helix</keyword>
<feature type="transmembrane region" description="Helical" evidence="2">
    <location>
        <begin position="28"/>
        <end position="47"/>
    </location>
</feature>
<protein>
    <recommendedName>
        <fullName evidence="5">Glycosyltransferase RgtA/B/C/D-like domain-containing protein</fullName>
    </recommendedName>
</protein>
<comment type="caution">
    <text evidence="3">The sequence shown here is derived from an EMBL/GenBank/DDBJ whole genome shotgun (WGS) entry which is preliminary data.</text>
</comment>
<sequence length="654" mass="73674">MPAPDDPAARPTGPEPPGSSASERPVRLVLAALAIVAFHLAWFAYFVPPDAWYTSTPITGVDFETHVGQTWRFIEAMDGWGHSWMYDPRLLAGYLHGVIFDADNKGWEVWTWLLSHLGVPAGFAFNLFVALAHLGVLPVVYASARLFDLSRRGALWAAFLASCLWFFDSFSHWCWWIGMVAYAICGYLSLLPLALFYRWLRDRKPWQGLAAGLALGVAHLVHPYTFIVLVAPMLVLYLRALRRLDARGHFAVLAMAVFTLVLNTWWLSVALQFWHYILDSGFFGQSGPEWLLADYLGLVLDTATSGLLGTRTGFRFLVLGAALVGLWRWRRARDPRTLPLATAMLVMALLAYASGYIWLFRQIQPYRHVLPLAFLAVIPAAAALESTRLREAWRSLAAPGRLLVVVLALPALQALARDILYFTPAHLPEVAPLYSGEKVLLAASGYPPHPDYRLFPARPEHGEVTKWAREVDDGQSRFLVEEPAVGERLHWQTDAQIIGGFRFRNLEHSMANLYRRHKFGVAGDDQLRTYFETYAVRWVIVTSNATWWNQRPDLLVPAGKVGHHRIFRTTIEPHLIQQGGGQVVAAPNKLTVTGSDPNIDLVLRFHWMEYLVCEPGCEVRRERIDDLDHVGFIRVPAPHPADLELVNRYGEAGR</sequence>